<evidence type="ECO:0000259" key="1">
    <source>
        <dbReference type="Pfam" id="PF12937"/>
    </source>
</evidence>
<dbReference type="STRING" id="22663.A0A218X4C0"/>
<accession>A0A218X4C0</accession>
<dbReference type="InterPro" id="IPR001810">
    <property type="entry name" value="F-box_dom"/>
</dbReference>
<comment type="caution">
    <text evidence="2">The sequence shown here is derived from an EMBL/GenBank/DDBJ whole genome shotgun (WGS) entry which is preliminary data.</text>
</comment>
<dbReference type="AlphaFoldDB" id="A0A218X4C0"/>
<evidence type="ECO:0000313" key="3">
    <source>
        <dbReference type="EMBL" id="PKI50702.1"/>
    </source>
</evidence>
<evidence type="ECO:0000313" key="5">
    <source>
        <dbReference type="Proteomes" id="UP000233551"/>
    </source>
</evidence>
<evidence type="ECO:0000313" key="4">
    <source>
        <dbReference type="Proteomes" id="UP000197138"/>
    </source>
</evidence>
<gene>
    <name evidence="2" type="ORF">CDL15_Pgr022938</name>
    <name evidence="3" type="ORF">CRG98_028844</name>
</gene>
<evidence type="ECO:0000313" key="2">
    <source>
        <dbReference type="EMBL" id="OWM79526.1"/>
    </source>
</evidence>
<dbReference type="OrthoDB" id="722566at2759"/>
<dbReference type="EMBL" id="MTKT01002440">
    <property type="protein sequence ID" value="OWM79526.1"/>
    <property type="molecule type" value="Genomic_DNA"/>
</dbReference>
<name>A0A218X4C0_PUNGR</name>
<dbReference type="Gene3D" id="1.20.1280.50">
    <property type="match status" value="1"/>
</dbReference>
<keyword evidence="5" id="KW-1185">Reference proteome</keyword>
<proteinExistence type="predicted"/>
<feature type="domain" description="F-box" evidence="1">
    <location>
        <begin position="17"/>
        <end position="58"/>
    </location>
</feature>
<dbReference type="SUPFAM" id="SSF81383">
    <property type="entry name" value="F-box domain"/>
    <property type="match status" value="1"/>
</dbReference>
<reference evidence="4" key="1">
    <citation type="journal article" date="2017" name="Plant J.">
        <title>The pomegranate (Punica granatum L.) genome and the genomics of punicalagin biosynthesis.</title>
        <authorList>
            <person name="Qin G."/>
            <person name="Xu C."/>
            <person name="Ming R."/>
            <person name="Tang H."/>
            <person name="Guyot R."/>
            <person name="Kramer E.M."/>
            <person name="Hu Y."/>
            <person name="Yi X."/>
            <person name="Qi Y."/>
            <person name="Xu X."/>
            <person name="Gao Z."/>
            <person name="Pan H."/>
            <person name="Jian J."/>
            <person name="Tian Y."/>
            <person name="Yue Z."/>
            <person name="Xu Y."/>
        </authorList>
    </citation>
    <scope>NUCLEOTIDE SEQUENCE [LARGE SCALE GENOMIC DNA]</scope>
    <source>
        <strain evidence="4">cv. Dabenzi</strain>
    </source>
</reference>
<dbReference type="SUPFAM" id="SSF52047">
    <property type="entry name" value="RNI-like"/>
    <property type="match status" value="1"/>
</dbReference>
<dbReference type="Proteomes" id="UP000197138">
    <property type="component" value="Unassembled WGS sequence"/>
</dbReference>
<dbReference type="Gene3D" id="3.80.10.10">
    <property type="entry name" value="Ribonuclease Inhibitor"/>
    <property type="match status" value="1"/>
</dbReference>
<dbReference type="Proteomes" id="UP000233551">
    <property type="component" value="Unassembled WGS sequence"/>
</dbReference>
<dbReference type="InterPro" id="IPR032675">
    <property type="entry name" value="LRR_dom_sf"/>
</dbReference>
<dbReference type="PANTHER" id="PTHR38926:SF13">
    <property type="entry name" value="F-BOX DOMAIN CONTAINING PROTEIN, EXPRESSED"/>
    <property type="match status" value="1"/>
</dbReference>
<organism evidence="2 4">
    <name type="scientific">Punica granatum</name>
    <name type="common">Pomegranate</name>
    <dbReference type="NCBI Taxonomy" id="22663"/>
    <lineage>
        <taxon>Eukaryota</taxon>
        <taxon>Viridiplantae</taxon>
        <taxon>Streptophyta</taxon>
        <taxon>Embryophyta</taxon>
        <taxon>Tracheophyta</taxon>
        <taxon>Spermatophyta</taxon>
        <taxon>Magnoliopsida</taxon>
        <taxon>eudicotyledons</taxon>
        <taxon>Gunneridae</taxon>
        <taxon>Pentapetalae</taxon>
        <taxon>rosids</taxon>
        <taxon>malvids</taxon>
        <taxon>Myrtales</taxon>
        <taxon>Lythraceae</taxon>
        <taxon>Punica</taxon>
    </lineage>
</organism>
<dbReference type="GeneID" id="116206196"/>
<protein>
    <recommendedName>
        <fullName evidence="1">F-box domain-containing protein</fullName>
    </recommendedName>
</protein>
<dbReference type="PANTHER" id="PTHR38926">
    <property type="entry name" value="F-BOX DOMAIN CONTAINING PROTEIN, EXPRESSED"/>
    <property type="match status" value="1"/>
</dbReference>
<reference evidence="2" key="2">
    <citation type="submission" date="2017-06" db="EMBL/GenBank/DDBJ databases">
        <title>The pomegranate genome and the genomics of punicalagin biosynthesis.</title>
        <authorList>
            <person name="Xu C."/>
        </authorList>
    </citation>
    <scope>NUCLEOTIDE SEQUENCE [LARGE SCALE GENOMIC DNA]</scope>
    <source>
        <tissue evidence="2">Fresh leaf</tissue>
    </source>
</reference>
<sequence>MEEGSVSTVQRWEDLNVDILVKIFQLFDIFELTSGIAHVCSSWRSAACDPILWNTLDLSTVESNFIKIPQEPYVYVHARSHKTLTRLLKISLSLSTGCITNLIFHYNLYFNDEQLNYTAQRSPRVRRLVMPAWNRIKIAAICRAIRRWPELVSMTMPSITEPSYVMEEISLSCQNFSQLKIMGPFGMIFASSLTTYLPGLKVLSLQFSLVYKDALVHILDDLPQLEVLNISHCVLLEINPPPFPRRIIKHTHPVILSKASRLREFYYCTNEFCIMCQRARNDEGLMRWYKYEEGLWKSDAVKCLAL</sequence>
<dbReference type="EMBL" id="PGOL01002084">
    <property type="protein sequence ID" value="PKI50702.1"/>
    <property type="molecule type" value="Genomic_DNA"/>
</dbReference>
<reference evidence="3 5" key="3">
    <citation type="submission" date="2017-11" db="EMBL/GenBank/DDBJ databases">
        <title>De-novo sequencing of pomegranate (Punica granatum L.) genome.</title>
        <authorList>
            <person name="Akparov Z."/>
            <person name="Amiraslanov A."/>
            <person name="Hajiyeva S."/>
            <person name="Abbasov M."/>
            <person name="Kaur K."/>
            <person name="Hamwieh A."/>
            <person name="Solovyev V."/>
            <person name="Salamov A."/>
            <person name="Braich B."/>
            <person name="Kosarev P."/>
            <person name="Mahmoud A."/>
            <person name="Hajiyev E."/>
            <person name="Babayeva S."/>
            <person name="Izzatullayeva V."/>
            <person name="Mammadov A."/>
            <person name="Mammadov A."/>
            <person name="Sharifova S."/>
            <person name="Ojaghi J."/>
            <person name="Eynullazada K."/>
            <person name="Bayramov B."/>
            <person name="Abdulazimova A."/>
            <person name="Shahmuradov I."/>
        </authorList>
    </citation>
    <scope>NUCLEOTIDE SEQUENCE [LARGE SCALE GENOMIC DNA]</scope>
    <source>
        <strain evidence="3">AG2017</strain>
        <strain evidence="5">cv. AG2017</strain>
        <tissue evidence="3">Leaf</tissue>
    </source>
</reference>
<dbReference type="InterPro" id="IPR036047">
    <property type="entry name" value="F-box-like_dom_sf"/>
</dbReference>
<dbReference type="Pfam" id="PF12937">
    <property type="entry name" value="F-box-like"/>
    <property type="match status" value="1"/>
</dbReference>